<evidence type="ECO:0000313" key="1">
    <source>
        <dbReference type="EMBL" id="KAH3662149.1"/>
    </source>
</evidence>
<dbReference type="EMBL" id="JAEUBE010000379">
    <property type="protein sequence ID" value="KAH3662149.1"/>
    <property type="molecule type" value="Genomic_DNA"/>
</dbReference>
<reference evidence="1" key="1">
    <citation type="journal article" date="2021" name="Open Biol.">
        <title>Shared evolutionary footprints suggest mitochondrial oxidative damage underlies multiple complex I losses in fungi.</title>
        <authorList>
            <person name="Schikora-Tamarit M.A."/>
            <person name="Marcet-Houben M."/>
            <person name="Nosek J."/>
            <person name="Gabaldon T."/>
        </authorList>
    </citation>
    <scope>NUCLEOTIDE SEQUENCE</scope>
    <source>
        <strain evidence="1">CBS6075</strain>
    </source>
</reference>
<keyword evidence="2" id="KW-1185">Reference proteome</keyword>
<dbReference type="GeneID" id="70237855"/>
<organism evidence="1 2">
    <name type="scientific">Ogataea philodendri</name>
    <dbReference type="NCBI Taxonomy" id="1378263"/>
    <lineage>
        <taxon>Eukaryota</taxon>
        <taxon>Fungi</taxon>
        <taxon>Dikarya</taxon>
        <taxon>Ascomycota</taxon>
        <taxon>Saccharomycotina</taxon>
        <taxon>Pichiomycetes</taxon>
        <taxon>Pichiales</taxon>
        <taxon>Pichiaceae</taxon>
        <taxon>Ogataea</taxon>
    </lineage>
</organism>
<dbReference type="Proteomes" id="UP000769157">
    <property type="component" value="Unassembled WGS sequence"/>
</dbReference>
<proteinExistence type="predicted"/>
<protein>
    <submittedName>
        <fullName evidence="1">Uncharacterized protein</fullName>
    </submittedName>
</protein>
<evidence type="ECO:0000313" key="2">
    <source>
        <dbReference type="Proteomes" id="UP000769157"/>
    </source>
</evidence>
<sequence length="76" mass="8605">MHACVCYGGFNGWWWETVGGVVRKCGTRVACKIELELGFGIGIGDWRLEIGDWITNADVRGGYKRGCWVYVYKDLL</sequence>
<dbReference type="RefSeq" id="XP_046059242.1">
    <property type="nucleotide sequence ID" value="XM_046207121.1"/>
</dbReference>
<reference evidence="1" key="2">
    <citation type="submission" date="2021-01" db="EMBL/GenBank/DDBJ databases">
        <authorList>
            <person name="Schikora-Tamarit M.A."/>
        </authorList>
    </citation>
    <scope>NUCLEOTIDE SEQUENCE</scope>
    <source>
        <strain evidence="1">CBS6075</strain>
    </source>
</reference>
<accession>A0A9P8T1H2</accession>
<dbReference type="AlphaFoldDB" id="A0A9P8T1H2"/>
<gene>
    <name evidence="1" type="ORF">OGAPHI_005891</name>
</gene>
<comment type="caution">
    <text evidence="1">The sequence shown here is derived from an EMBL/GenBank/DDBJ whole genome shotgun (WGS) entry which is preliminary data.</text>
</comment>
<name>A0A9P8T1H2_9ASCO</name>